<gene>
    <name evidence="3" type="primary">LOC115880514</name>
</gene>
<dbReference type="Proteomes" id="UP000504635">
    <property type="component" value="Unplaced"/>
</dbReference>
<dbReference type="InParanoid" id="A0A6J2XQ11"/>
<name>A0A6J2XQ11_SITOR</name>
<feature type="region of interest" description="Disordered" evidence="1">
    <location>
        <begin position="263"/>
        <end position="292"/>
    </location>
</feature>
<accession>A0A6J2XQ11</accession>
<dbReference type="AlphaFoldDB" id="A0A6J2XQ11"/>
<protein>
    <submittedName>
        <fullName evidence="3">Uncharacterized protein LOC115880514</fullName>
    </submittedName>
</protein>
<organism evidence="2 3">
    <name type="scientific">Sitophilus oryzae</name>
    <name type="common">Rice weevil</name>
    <name type="synonym">Curculio oryzae</name>
    <dbReference type="NCBI Taxonomy" id="7048"/>
    <lineage>
        <taxon>Eukaryota</taxon>
        <taxon>Metazoa</taxon>
        <taxon>Ecdysozoa</taxon>
        <taxon>Arthropoda</taxon>
        <taxon>Hexapoda</taxon>
        <taxon>Insecta</taxon>
        <taxon>Pterygota</taxon>
        <taxon>Neoptera</taxon>
        <taxon>Endopterygota</taxon>
        <taxon>Coleoptera</taxon>
        <taxon>Polyphaga</taxon>
        <taxon>Cucujiformia</taxon>
        <taxon>Curculionidae</taxon>
        <taxon>Dryophthorinae</taxon>
        <taxon>Sitophilus</taxon>
    </lineage>
</organism>
<evidence type="ECO:0000313" key="3">
    <source>
        <dbReference type="RefSeq" id="XP_030753593.1"/>
    </source>
</evidence>
<dbReference type="RefSeq" id="XP_030753593.1">
    <property type="nucleotide sequence ID" value="XM_030897733.1"/>
</dbReference>
<feature type="compositionally biased region" description="Low complexity" evidence="1">
    <location>
        <begin position="277"/>
        <end position="292"/>
    </location>
</feature>
<evidence type="ECO:0000256" key="1">
    <source>
        <dbReference type="SAM" id="MobiDB-lite"/>
    </source>
</evidence>
<proteinExistence type="predicted"/>
<evidence type="ECO:0000313" key="2">
    <source>
        <dbReference type="Proteomes" id="UP000504635"/>
    </source>
</evidence>
<feature type="compositionally biased region" description="Polar residues" evidence="1">
    <location>
        <begin position="263"/>
        <end position="276"/>
    </location>
</feature>
<dbReference type="GeneID" id="115880514"/>
<sequence length="316" mass="36321">MDRNYANTKFCSRCKKRMEGMEKDLERHKMLHQKEKSRKCSIHEQNWGWARYDPRIEEKVLDIIGGDILINGVEVPKVGLPLPIEALNPNMSISTENNENLYDMDVKNDHIQIIPQNDDVILRNIHENKEEGVALLEDSSYHEHSSSKTTPLQVRPPKKNIYTKSNKKTNLKASIEQAIELAKIGKEKNAIKREYYKQKLEIMRENNKIQERIAISIERLLEHRNGKKIFRNGFRRTGIWPFNADIFKGCELAAAETTNTKVAPYQNPSTSRKANISQSSENGQNNGSSSEGELPLAALVASRKKQFLITTLRRLK</sequence>
<reference evidence="3" key="1">
    <citation type="submission" date="2025-08" db="UniProtKB">
        <authorList>
            <consortium name="RefSeq"/>
        </authorList>
    </citation>
    <scope>IDENTIFICATION</scope>
    <source>
        <tissue evidence="3">Gonads</tissue>
    </source>
</reference>
<keyword evidence="2" id="KW-1185">Reference proteome</keyword>
<dbReference type="KEGG" id="soy:115880514"/>